<proteinExistence type="predicted"/>
<name>A0AAE0L6H5_9CHLO</name>
<sequence length="174" mass="20088">MPSSTLIGRFGFRVGVQKTCPDPVKKTPTITVTQLFELHPYDPVAESALRLVGGTLKLVRKDENIIRRYIYNNKQRSLRPPSLSLRSPRTPTFDRWFEEDSWELQEVDDAQEEVPFLSSSQYAWHPLERQMVLKKAKEPHYNRPATVRYFQRDPLFADTVLATLLTCAHISSIG</sequence>
<gene>
    <name evidence="1" type="ORF">CYMTET_17871</name>
</gene>
<accession>A0AAE0L6H5</accession>
<keyword evidence="2" id="KW-1185">Reference proteome</keyword>
<reference evidence="1 2" key="1">
    <citation type="journal article" date="2015" name="Genome Biol. Evol.">
        <title>Comparative Genomics of a Bacterivorous Green Alga Reveals Evolutionary Causalities and Consequences of Phago-Mixotrophic Mode of Nutrition.</title>
        <authorList>
            <person name="Burns J.A."/>
            <person name="Paasch A."/>
            <person name="Narechania A."/>
            <person name="Kim E."/>
        </authorList>
    </citation>
    <scope>NUCLEOTIDE SEQUENCE [LARGE SCALE GENOMIC DNA]</scope>
    <source>
        <strain evidence="1 2">PLY_AMNH</strain>
    </source>
</reference>
<dbReference type="AlphaFoldDB" id="A0AAE0L6H5"/>
<evidence type="ECO:0000313" key="1">
    <source>
        <dbReference type="EMBL" id="KAK3273918.1"/>
    </source>
</evidence>
<protein>
    <submittedName>
        <fullName evidence="1">Uncharacterized protein</fullName>
    </submittedName>
</protein>
<comment type="caution">
    <text evidence="1">The sequence shown here is derived from an EMBL/GenBank/DDBJ whole genome shotgun (WGS) entry which is preliminary data.</text>
</comment>
<evidence type="ECO:0000313" key="2">
    <source>
        <dbReference type="Proteomes" id="UP001190700"/>
    </source>
</evidence>
<dbReference type="EMBL" id="LGRX02008135">
    <property type="protein sequence ID" value="KAK3273918.1"/>
    <property type="molecule type" value="Genomic_DNA"/>
</dbReference>
<organism evidence="1 2">
    <name type="scientific">Cymbomonas tetramitiformis</name>
    <dbReference type="NCBI Taxonomy" id="36881"/>
    <lineage>
        <taxon>Eukaryota</taxon>
        <taxon>Viridiplantae</taxon>
        <taxon>Chlorophyta</taxon>
        <taxon>Pyramimonadophyceae</taxon>
        <taxon>Pyramimonadales</taxon>
        <taxon>Pyramimonadaceae</taxon>
        <taxon>Cymbomonas</taxon>
    </lineage>
</organism>
<dbReference type="Proteomes" id="UP001190700">
    <property type="component" value="Unassembled WGS sequence"/>
</dbReference>